<comment type="caution">
    <text evidence="5">The sequence shown here is derived from an EMBL/GenBank/DDBJ whole genome shotgun (WGS) entry which is preliminary data.</text>
</comment>
<organism evidence="5 6">
    <name type="scientific">Senna tora</name>
    <dbReference type="NCBI Taxonomy" id="362788"/>
    <lineage>
        <taxon>Eukaryota</taxon>
        <taxon>Viridiplantae</taxon>
        <taxon>Streptophyta</taxon>
        <taxon>Embryophyta</taxon>
        <taxon>Tracheophyta</taxon>
        <taxon>Spermatophyta</taxon>
        <taxon>Magnoliopsida</taxon>
        <taxon>eudicotyledons</taxon>
        <taxon>Gunneridae</taxon>
        <taxon>Pentapetalae</taxon>
        <taxon>rosids</taxon>
        <taxon>fabids</taxon>
        <taxon>Fabales</taxon>
        <taxon>Fabaceae</taxon>
        <taxon>Caesalpinioideae</taxon>
        <taxon>Cassia clade</taxon>
        <taxon>Senna</taxon>
    </lineage>
</organism>
<dbReference type="EMBL" id="JAAIUW010000007">
    <property type="protein sequence ID" value="KAF7824207.1"/>
    <property type="molecule type" value="Genomic_DNA"/>
</dbReference>
<keyword evidence="4" id="KW-0472">Membrane</keyword>
<dbReference type="AlphaFoldDB" id="A0A834TMI5"/>
<dbReference type="GO" id="GO:0045492">
    <property type="term" value="P:xylan biosynthetic process"/>
    <property type="evidence" value="ECO:0007669"/>
    <property type="project" value="InterPro"/>
</dbReference>
<dbReference type="GO" id="GO:0000139">
    <property type="term" value="C:Golgi membrane"/>
    <property type="evidence" value="ECO:0007669"/>
    <property type="project" value="UniProtKB-SubCell"/>
</dbReference>
<keyword evidence="6" id="KW-1185">Reference proteome</keyword>
<keyword evidence="2" id="KW-0812">Transmembrane</keyword>
<evidence type="ECO:0000256" key="1">
    <source>
        <dbReference type="ARBA" id="ARBA00004194"/>
    </source>
</evidence>
<reference evidence="5" key="1">
    <citation type="submission" date="2020-09" db="EMBL/GenBank/DDBJ databases">
        <title>Genome-Enabled Discovery of Anthraquinone Biosynthesis in Senna tora.</title>
        <authorList>
            <person name="Kang S.-H."/>
            <person name="Pandey R.P."/>
            <person name="Lee C.-M."/>
            <person name="Sim J.-S."/>
            <person name="Jeong J.-T."/>
            <person name="Choi B.-S."/>
            <person name="Jung M."/>
            <person name="Ginzburg D."/>
            <person name="Zhao K."/>
            <person name="Won S.Y."/>
            <person name="Oh T.-J."/>
            <person name="Yu Y."/>
            <person name="Kim N.-H."/>
            <person name="Lee O.R."/>
            <person name="Lee T.-H."/>
            <person name="Bashyal P."/>
            <person name="Kim T.-S."/>
            <person name="Lee W.-H."/>
            <person name="Kawkins C."/>
            <person name="Kim C.-K."/>
            <person name="Kim J.S."/>
            <person name="Ahn B.O."/>
            <person name="Rhee S.Y."/>
            <person name="Sohng J.K."/>
        </authorList>
    </citation>
    <scope>NUCLEOTIDE SEQUENCE</scope>
    <source>
        <tissue evidence="5">Leaf</tissue>
    </source>
</reference>
<name>A0A834TMI5_9FABA</name>
<evidence type="ECO:0000256" key="2">
    <source>
        <dbReference type="ARBA" id="ARBA00022692"/>
    </source>
</evidence>
<dbReference type="PANTHER" id="PTHR31444">
    <property type="entry name" value="OS11G0490100 PROTEIN"/>
    <property type="match status" value="1"/>
</dbReference>
<protein>
    <submittedName>
        <fullName evidence="5">Protein IRX15-LIKE-like</fullName>
    </submittedName>
</protein>
<evidence type="ECO:0000313" key="6">
    <source>
        <dbReference type="Proteomes" id="UP000634136"/>
    </source>
</evidence>
<evidence type="ECO:0000256" key="3">
    <source>
        <dbReference type="ARBA" id="ARBA00022989"/>
    </source>
</evidence>
<gene>
    <name evidence="5" type="ORF">G2W53_022351</name>
</gene>
<evidence type="ECO:0000256" key="4">
    <source>
        <dbReference type="ARBA" id="ARBA00023136"/>
    </source>
</evidence>
<dbReference type="Proteomes" id="UP000634136">
    <property type="component" value="Unassembled WGS sequence"/>
</dbReference>
<dbReference type="Pfam" id="PF21729">
    <property type="entry name" value="IRX15_IRX15L_GXM"/>
    <property type="match status" value="1"/>
</dbReference>
<keyword evidence="3" id="KW-1133">Transmembrane helix</keyword>
<proteinExistence type="predicted"/>
<dbReference type="InterPro" id="IPR006514">
    <property type="entry name" value="IRX15/GXM/AGM"/>
</dbReference>
<evidence type="ECO:0000313" key="5">
    <source>
        <dbReference type="EMBL" id="KAF7824207.1"/>
    </source>
</evidence>
<sequence>MSYSDFKHISDVLRKCSSPRNLLVFGLTHETLLWKALNSYGRTMFIDENRYYTAYFEELHPEN</sequence>
<accession>A0A834TMI5</accession>
<dbReference type="OrthoDB" id="1735491at2759"/>
<comment type="subcellular location">
    <subcellularLocation>
        <location evidence="1">Golgi apparatus membrane</location>
        <topology evidence="1">Single-pass membrane protein</topology>
    </subcellularLocation>
</comment>